<reference evidence="1" key="1">
    <citation type="submission" date="2020-09" db="EMBL/GenBank/DDBJ databases">
        <title>A novel bacterium of genus Paenibacillus, isolated from South China Sea.</title>
        <authorList>
            <person name="Huang H."/>
            <person name="Mo K."/>
            <person name="Hu Y."/>
        </authorList>
    </citation>
    <scope>NUCLEOTIDE SEQUENCE</scope>
    <source>
        <strain evidence="1">IB182363</strain>
    </source>
</reference>
<dbReference type="SUPFAM" id="SSF50969">
    <property type="entry name" value="YVTN repeat-like/Quinoprotein amine dehydrogenase"/>
    <property type="match status" value="1"/>
</dbReference>
<accession>A0A927CDC4</accession>
<evidence type="ECO:0000313" key="1">
    <source>
        <dbReference type="EMBL" id="MBD2865545.1"/>
    </source>
</evidence>
<dbReference type="EMBL" id="JACXJA010000043">
    <property type="protein sequence ID" value="MBD2865545.1"/>
    <property type="molecule type" value="Genomic_DNA"/>
</dbReference>
<dbReference type="RefSeq" id="WP_190931165.1">
    <property type="nucleotide sequence ID" value="NZ_JACXJA010000043.1"/>
</dbReference>
<dbReference type="InterPro" id="IPR015943">
    <property type="entry name" value="WD40/YVTN_repeat-like_dom_sf"/>
</dbReference>
<keyword evidence="2" id="KW-1185">Reference proteome</keyword>
<evidence type="ECO:0008006" key="3">
    <source>
        <dbReference type="Google" id="ProtNLM"/>
    </source>
</evidence>
<dbReference type="AlphaFoldDB" id="A0A927CDC4"/>
<dbReference type="Proteomes" id="UP000639396">
    <property type="component" value="Unassembled WGS sequence"/>
</dbReference>
<gene>
    <name evidence="1" type="ORF">IDH45_26535</name>
</gene>
<sequence length="434" mass="49039">MTDEIGQLSRQWKEEGLRYASEVNAFVRHGLASNWQEAGAEPSEDTRGELASRVFRYIQQANRSGDTEMLRERFPPASWPFNKSHQQLMRAVQPIALLTDGSALLSGRNKDQTNAIYVADLERVTQVEHLRAASCSADGRDVALMDERGVQVVREPDRTLHGQLLASYTWEDIIRRLQDRYPAIETIQEQSYRTADVIPFADGQKLLFVSHDGIYLIEENGVLLLHPTEEELQEQADGEGLNASLSMPHGAVSRDGKWIAFGSQGSEHLLLDVDRRIVYPIEPASSYPHYCLFSSSGQQVWFNACHFYNGDTIRVSLTSLEADIESGDWPSMNGEMRVYAGVALREGNILGDAYGYLRLIDHEGQELWRYHVSGTISGMALSPDEKTLLVGTYSGMLHWVDLTAQEPDPYCIGTAPIREIRRWIVWENKQPLLW</sequence>
<protein>
    <recommendedName>
        <fullName evidence="3">WD40 repeat domain-containing protein</fullName>
    </recommendedName>
</protein>
<dbReference type="InterPro" id="IPR011044">
    <property type="entry name" value="Quino_amine_DH_bsu"/>
</dbReference>
<evidence type="ECO:0000313" key="2">
    <source>
        <dbReference type="Proteomes" id="UP000639396"/>
    </source>
</evidence>
<name>A0A927CDC4_9BACL</name>
<comment type="caution">
    <text evidence="1">The sequence shown here is derived from an EMBL/GenBank/DDBJ whole genome shotgun (WGS) entry which is preliminary data.</text>
</comment>
<dbReference type="Gene3D" id="2.130.10.10">
    <property type="entry name" value="YVTN repeat-like/Quinoprotein amine dehydrogenase"/>
    <property type="match status" value="1"/>
</dbReference>
<organism evidence="1 2">
    <name type="scientific">Paenibacillus oceani</name>
    <dbReference type="NCBI Taxonomy" id="2772510"/>
    <lineage>
        <taxon>Bacteria</taxon>
        <taxon>Bacillati</taxon>
        <taxon>Bacillota</taxon>
        <taxon>Bacilli</taxon>
        <taxon>Bacillales</taxon>
        <taxon>Paenibacillaceae</taxon>
        <taxon>Paenibacillus</taxon>
    </lineage>
</organism>
<proteinExistence type="predicted"/>